<dbReference type="EMBL" id="JAKIJS010000001">
    <property type="protein sequence ID" value="MCF6138956.1"/>
    <property type="molecule type" value="Genomic_DNA"/>
</dbReference>
<dbReference type="Gene3D" id="3.20.20.190">
    <property type="entry name" value="Phosphatidylinositol (PI) phosphodiesterase"/>
    <property type="match status" value="1"/>
</dbReference>
<evidence type="ECO:0000259" key="1">
    <source>
        <dbReference type="PROSITE" id="PS51704"/>
    </source>
</evidence>
<name>A0ABS9H4F5_9BACL</name>
<sequence>MVQSHFKKVAFILFSLAILGMLIGYVPEKASADAEEENDVEKVAHRGAAGYAPENTMAAFDKAVEMDSDYIELDVQMSKDGELVVIHDITVDRTTDGSGRVGDLTYDELRKLDAGSWYGEAFKGEHLPTLGEVLDAYEGDMKFLIELKSPSLYPGIEEKVNDALEKRDLDEAEEESVIVQSFDFHSMQMFHKINDEVPIGVLTSNPKDLTAQSLEIFKEYADYVNPSKDEVDRDLVNQIHELDMGIMPWTVRAKEDVQPLLDAGVDGIITDYPDYIPED</sequence>
<dbReference type="PROSITE" id="PS51704">
    <property type="entry name" value="GP_PDE"/>
    <property type="match status" value="1"/>
</dbReference>
<dbReference type="Pfam" id="PF03009">
    <property type="entry name" value="GDPD"/>
    <property type="match status" value="1"/>
</dbReference>
<dbReference type="SUPFAM" id="SSF51695">
    <property type="entry name" value="PLC-like phosphodiesterases"/>
    <property type="match status" value="1"/>
</dbReference>
<gene>
    <name evidence="2" type="ORF">L2716_14550</name>
</gene>
<evidence type="ECO:0000313" key="2">
    <source>
        <dbReference type="EMBL" id="MCF6138956.1"/>
    </source>
</evidence>
<dbReference type="InterPro" id="IPR017946">
    <property type="entry name" value="PLC-like_Pdiesterase_TIM-brl"/>
</dbReference>
<dbReference type="RefSeq" id="WP_236337547.1">
    <property type="nucleotide sequence ID" value="NZ_JAKIJS010000001.1"/>
</dbReference>
<evidence type="ECO:0000313" key="3">
    <source>
        <dbReference type="Proteomes" id="UP001649381"/>
    </source>
</evidence>
<dbReference type="InterPro" id="IPR030395">
    <property type="entry name" value="GP_PDE_dom"/>
</dbReference>
<keyword evidence="3" id="KW-1185">Reference proteome</keyword>
<reference evidence="2 3" key="1">
    <citation type="submission" date="2022-01" db="EMBL/GenBank/DDBJ databases">
        <title>Alkalihalobacillus sp. EGI L200015, a novel bacterium isolated from a salt lake sediment.</title>
        <authorList>
            <person name="Gao L."/>
            <person name="Fang B.-Z."/>
            <person name="Li W.-J."/>
        </authorList>
    </citation>
    <scope>NUCLEOTIDE SEQUENCE [LARGE SCALE GENOMIC DNA]</scope>
    <source>
        <strain evidence="2 3">KCTC 12718</strain>
    </source>
</reference>
<feature type="domain" description="GP-PDE" evidence="1">
    <location>
        <begin position="40"/>
        <end position="279"/>
    </location>
</feature>
<dbReference type="PANTHER" id="PTHR46211">
    <property type="entry name" value="GLYCEROPHOSPHORYL DIESTER PHOSPHODIESTERASE"/>
    <property type="match status" value="1"/>
</dbReference>
<protein>
    <submittedName>
        <fullName evidence="2">Glycerophosphodiester phosphodiesterase</fullName>
    </submittedName>
</protein>
<dbReference type="PANTHER" id="PTHR46211:SF1">
    <property type="entry name" value="GLYCEROPHOSPHODIESTER PHOSPHODIESTERASE, CYTOPLASMIC"/>
    <property type="match status" value="1"/>
</dbReference>
<comment type="caution">
    <text evidence="2">The sequence shown here is derived from an EMBL/GenBank/DDBJ whole genome shotgun (WGS) entry which is preliminary data.</text>
</comment>
<dbReference type="Proteomes" id="UP001649381">
    <property type="component" value="Unassembled WGS sequence"/>
</dbReference>
<accession>A0ABS9H4F5</accession>
<proteinExistence type="predicted"/>
<organism evidence="2 3">
    <name type="scientific">Pseudalkalibacillus berkeleyi</name>
    <dbReference type="NCBI Taxonomy" id="1069813"/>
    <lineage>
        <taxon>Bacteria</taxon>
        <taxon>Bacillati</taxon>
        <taxon>Bacillota</taxon>
        <taxon>Bacilli</taxon>
        <taxon>Bacillales</taxon>
        <taxon>Fictibacillaceae</taxon>
        <taxon>Pseudalkalibacillus</taxon>
    </lineage>
</organism>